<dbReference type="SUPFAM" id="SSF52218">
    <property type="entry name" value="Flavoproteins"/>
    <property type="match status" value="1"/>
</dbReference>
<dbReference type="eggNOG" id="COG2249">
    <property type="taxonomic scope" value="Bacteria"/>
</dbReference>
<dbReference type="GO" id="GO:0009055">
    <property type="term" value="F:electron transfer activity"/>
    <property type="evidence" value="ECO:0007669"/>
    <property type="project" value="TreeGrafter"/>
</dbReference>
<dbReference type="KEGG" id="cak:Caul_4702"/>
<evidence type="ECO:0000256" key="1">
    <source>
        <dbReference type="ARBA" id="ARBA00023002"/>
    </source>
</evidence>
<dbReference type="STRING" id="366602.Caul_4702"/>
<reference evidence="3" key="1">
    <citation type="submission" date="2008-01" db="EMBL/GenBank/DDBJ databases">
        <title>Complete sequence of chromosome of Caulobacter sp. K31.</title>
        <authorList>
            <consortium name="US DOE Joint Genome Institute"/>
            <person name="Copeland A."/>
            <person name="Lucas S."/>
            <person name="Lapidus A."/>
            <person name="Barry K."/>
            <person name="Glavina del Rio T."/>
            <person name="Dalin E."/>
            <person name="Tice H."/>
            <person name="Pitluck S."/>
            <person name="Bruce D."/>
            <person name="Goodwin L."/>
            <person name="Thompson L.S."/>
            <person name="Brettin T."/>
            <person name="Detter J.C."/>
            <person name="Han C."/>
            <person name="Schmutz J."/>
            <person name="Larimer F."/>
            <person name="Land M."/>
            <person name="Hauser L."/>
            <person name="Kyrpides N."/>
            <person name="Kim E."/>
            <person name="Stephens C."/>
            <person name="Richardson P."/>
        </authorList>
    </citation>
    <scope>NUCLEOTIDE SEQUENCE [LARGE SCALE GENOMIC DNA]</scope>
    <source>
        <strain evidence="3">K31</strain>
    </source>
</reference>
<dbReference type="EMBL" id="CP000927">
    <property type="protein sequence ID" value="ABZ73822.1"/>
    <property type="molecule type" value="Genomic_DNA"/>
</dbReference>
<dbReference type="Pfam" id="PF02525">
    <property type="entry name" value="Flavodoxin_2"/>
    <property type="match status" value="1"/>
</dbReference>
<dbReference type="GO" id="GO:0003955">
    <property type="term" value="F:NAD(P)H dehydrogenase (quinone) activity"/>
    <property type="evidence" value="ECO:0007669"/>
    <property type="project" value="TreeGrafter"/>
</dbReference>
<gene>
    <name evidence="3" type="ordered locus">Caul_4702</name>
</gene>
<dbReference type="PANTHER" id="PTHR47307">
    <property type="entry name" value="GLUTATHIONE-REGULATED POTASSIUM-EFFLUX SYSTEM ANCILLARY PROTEIN KEFG"/>
    <property type="match status" value="1"/>
</dbReference>
<sequence>MTDQANPGETTTSVVTPATSGVLLTLAHPALERSRANRALAKAAKALEGVTFHDLYETYPDFAIDIEAEQERLVAHDVIAVQFPLYWYSTPALLKEWFDLVWLHGFAYGLDGNALAGKRLFVACTTGGAAKAYHAHGYNRFSMDEFLRPLEQTAYLCGMVWETPFVVHGAAIKDDEELKAEAQRYRARVGSLLTAPADAELGA</sequence>
<evidence type="ECO:0000313" key="3">
    <source>
        <dbReference type="EMBL" id="ABZ73822.1"/>
    </source>
</evidence>
<dbReference type="GO" id="GO:0010181">
    <property type="term" value="F:FMN binding"/>
    <property type="evidence" value="ECO:0007669"/>
    <property type="project" value="TreeGrafter"/>
</dbReference>
<dbReference type="Gene3D" id="3.40.50.360">
    <property type="match status" value="1"/>
</dbReference>
<dbReference type="InterPro" id="IPR029039">
    <property type="entry name" value="Flavoprotein-like_sf"/>
</dbReference>
<keyword evidence="1" id="KW-0560">Oxidoreductase</keyword>
<dbReference type="HOGENOM" id="CLU_058643_0_2_5"/>
<proteinExistence type="predicted"/>
<protein>
    <submittedName>
        <fullName evidence="3">NAD(P)H dehydrogenase (Quinone)</fullName>
    </submittedName>
</protein>
<dbReference type="InterPro" id="IPR003680">
    <property type="entry name" value="Flavodoxin_fold"/>
</dbReference>
<organism evidence="3">
    <name type="scientific">Caulobacter sp. (strain K31)</name>
    <dbReference type="NCBI Taxonomy" id="366602"/>
    <lineage>
        <taxon>Bacteria</taxon>
        <taxon>Pseudomonadati</taxon>
        <taxon>Pseudomonadota</taxon>
        <taxon>Alphaproteobacteria</taxon>
        <taxon>Caulobacterales</taxon>
        <taxon>Caulobacteraceae</taxon>
        <taxon>Caulobacter</taxon>
    </lineage>
</organism>
<name>B0T300_CAUSK</name>
<dbReference type="InterPro" id="IPR046980">
    <property type="entry name" value="KefG/KefF"/>
</dbReference>
<accession>B0T300</accession>
<dbReference type="PANTHER" id="PTHR47307:SF1">
    <property type="entry name" value="GLUTATHIONE-REGULATED POTASSIUM-EFFLUX SYSTEM ANCILLARY PROTEIN KEFG"/>
    <property type="match status" value="1"/>
</dbReference>
<feature type="domain" description="Flavodoxin-like fold" evidence="2">
    <location>
        <begin position="22"/>
        <end position="188"/>
    </location>
</feature>
<dbReference type="AlphaFoldDB" id="B0T300"/>
<evidence type="ECO:0000259" key="2">
    <source>
        <dbReference type="Pfam" id="PF02525"/>
    </source>
</evidence>